<evidence type="ECO:0000313" key="5">
    <source>
        <dbReference type="EMBL" id="AIE96892.1"/>
    </source>
</evidence>
<sequence length="150" mass="16164">MQEEHAPNSICFGCGPANGDGLRIRSFRSESGLEMEFSPKAEHQAFPGMINGGIIGTLLDCHGNWTAAMALMDLLGESEPPCTVTASYSIQLRRPTPYGATLRISSEIEEIGEGRAKVLMSLRAGDEVCATGEGLFVAVKEGHPAFHRWN</sequence>
<keyword evidence="4" id="KW-0443">Lipid metabolism</keyword>
<dbReference type="InterPro" id="IPR029069">
    <property type="entry name" value="HotDog_dom_sf"/>
</dbReference>
<dbReference type="AlphaFoldDB" id="A0A075G515"/>
<dbReference type="GO" id="GO:0006631">
    <property type="term" value="P:fatty acid metabolic process"/>
    <property type="evidence" value="ECO:0007669"/>
    <property type="project" value="UniProtKB-KW"/>
</dbReference>
<reference evidence="5" key="1">
    <citation type="journal article" date="2014" name="Genome Biol. Evol.">
        <title>Pangenome evidence for extensive interdomain horizontal transfer affecting lineage core and shell genes in uncultured planktonic thaumarchaeota and euryarchaeota.</title>
        <authorList>
            <person name="Deschamps P."/>
            <person name="Zivanovic Y."/>
            <person name="Moreira D."/>
            <person name="Rodriguez-Valera F."/>
            <person name="Lopez-Garcia P."/>
        </authorList>
    </citation>
    <scope>NUCLEOTIDE SEQUENCE</scope>
</reference>
<dbReference type="PANTHER" id="PTHR12418">
    <property type="entry name" value="ACYL-COENZYME A THIOESTERASE THEM4"/>
    <property type="match status" value="1"/>
</dbReference>
<evidence type="ECO:0008006" key="6">
    <source>
        <dbReference type="Google" id="ProtNLM"/>
    </source>
</evidence>
<evidence type="ECO:0000256" key="4">
    <source>
        <dbReference type="ARBA" id="ARBA00023098"/>
    </source>
</evidence>
<dbReference type="SUPFAM" id="SSF54637">
    <property type="entry name" value="Thioesterase/thiol ester dehydrase-isomerase"/>
    <property type="match status" value="1"/>
</dbReference>
<evidence type="ECO:0000256" key="3">
    <source>
        <dbReference type="ARBA" id="ARBA00022832"/>
    </source>
</evidence>
<accession>A0A075G515</accession>
<keyword evidence="1" id="KW-0963">Cytoplasm</keyword>
<organism evidence="5">
    <name type="scientific">uncultured marine group II/III euryarchaeote AD1000_88_C03</name>
    <dbReference type="NCBI Taxonomy" id="1457820"/>
    <lineage>
        <taxon>Archaea</taxon>
        <taxon>Methanobacteriati</taxon>
        <taxon>Methanobacteriota</taxon>
        <taxon>environmental samples</taxon>
    </lineage>
</organism>
<proteinExistence type="predicted"/>
<protein>
    <recommendedName>
        <fullName evidence="6">Thioesterase superfamily protein</fullName>
    </recommendedName>
</protein>
<dbReference type="EMBL" id="KF900491">
    <property type="protein sequence ID" value="AIE96892.1"/>
    <property type="molecule type" value="Genomic_DNA"/>
</dbReference>
<name>A0A075G515_9EURY</name>
<dbReference type="GO" id="GO:0016787">
    <property type="term" value="F:hydrolase activity"/>
    <property type="evidence" value="ECO:0007669"/>
    <property type="project" value="UniProtKB-KW"/>
</dbReference>
<dbReference type="CDD" id="cd03443">
    <property type="entry name" value="PaaI_thioesterase"/>
    <property type="match status" value="1"/>
</dbReference>
<dbReference type="PANTHER" id="PTHR12418:SF19">
    <property type="entry name" value="ACYL-COENZYME A THIOESTERASE THEM4"/>
    <property type="match status" value="1"/>
</dbReference>
<evidence type="ECO:0000256" key="2">
    <source>
        <dbReference type="ARBA" id="ARBA00022801"/>
    </source>
</evidence>
<keyword evidence="3" id="KW-0276">Fatty acid metabolism</keyword>
<dbReference type="Gene3D" id="3.10.129.10">
    <property type="entry name" value="Hotdog Thioesterase"/>
    <property type="match status" value="1"/>
</dbReference>
<dbReference type="InterPro" id="IPR052365">
    <property type="entry name" value="THEM4/THEM5_acyl-CoA_thioest"/>
</dbReference>
<keyword evidence="2" id="KW-0378">Hydrolase</keyword>
<evidence type="ECO:0000256" key="1">
    <source>
        <dbReference type="ARBA" id="ARBA00022490"/>
    </source>
</evidence>